<reference evidence="2" key="1">
    <citation type="journal article" date="2013" name="Curr. Biol.">
        <title>Paratrypanosoma is a novel early-branching trypanosomatid.</title>
        <authorList>
            <person name="Flegontov P."/>
            <person name="Votypka J."/>
            <person name="Skalicky T."/>
            <person name="Logacheva M.D."/>
            <person name="Penin A.A."/>
            <person name="Tanifuji G."/>
            <person name="Onodera N.T."/>
            <person name="Kondrashov A.S."/>
            <person name="Volf P."/>
            <person name="Archibald J.M."/>
            <person name="Lukes J."/>
        </authorList>
    </citation>
    <scope>NUCLEOTIDE SEQUENCE</scope>
    <source>
        <strain evidence="2">H10</strain>
    </source>
</reference>
<feature type="compositionally biased region" description="Low complexity" evidence="1">
    <location>
        <begin position="139"/>
        <end position="151"/>
    </location>
</feature>
<protein>
    <submittedName>
        <fullName evidence="2">Uncharacterized protein</fullName>
    </submittedName>
</protein>
<name>X2C4Z0_LEPPY</name>
<dbReference type="GO" id="GO:0030544">
    <property type="term" value="F:Hsp70 protein binding"/>
    <property type="evidence" value="ECO:0007669"/>
    <property type="project" value="TreeGrafter"/>
</dbReference>
<evidence type="ECO:0000313" key="2">
    <source>
        <dbReference type="EMBL" id="AGG11648.1"/>
    </source>
</evidence>
<organism evidence="2">
    <name type="scientific">Leptomonas pyrrhocoris</name>
    <name type="common">Firebug parasite</name>
    <dbReference type="NCBI Taxonomy" id="157538"/>
    <lineage>
        <taxon>Eukaryota</taxon>
        <taxon>Discoba</taxon>
        <taxon>Euglenozoa</taxon>
        <taxon>Kinetoplastea</taxon>
        <taxon>Metakinetoplastina</taxon>
        <taxon>Trypanosomatida</taxon>
        <taxon>Trypanosomatidae</taxon>
        <taxon>Leishmaniinae</taxon>
        <taxon>Leptomonas</taxon>
    </lineage>
</organism>
<dbReference type="VEuPathDB" id="TriTrypDB:LpyrH10_01_7100"/>
<sequence>MRLCVKSLRNRSRFTFSASSLNIPLLAFPSLPTSNVSVRAKSLVFLNKNNHKKEFGVCVPRYSPYVSTLLLCHLPFIMSKTFSQSEREKLRKDRDILPPLSDGPFGPFPANFHTSGRDTAKTTVHGGAPTTSTKKKATGRSAAAAAATEAAAAPKRAPGDVLIGHTGTGGMSVSTFKGTGAAKTACNDGRFGDPAGPGVAGAYAKQRIPPTEFRHHYERGDLPLSVQHAAKRTLMWKVDVSKLDYHHYLPIFFDGLRELEEPFSFVAHQGSLDLLENGGAKILPTVPQIIMPLKTALNTRHPDVLRKVFHVIQKLVVSGDHVGEALVPYYRQLLPVFNLFKNRTKNMGDRMDYGQRNSQDLSSLINDTLYLLERYGGPDAYINIKYMIPTYESCV</sequence>
<dbReference type="PANTHER" id="PTHR21207">
    <property type="entry name" value="PARKIN COREGULATED GENE PROTEIN PARK2 COREGULATED"/>
    <property type="match status" value="1"/>
</dbReference>
<feature type="non-terminal residue" evidence="2">
    <location>
        <position position="395"/>
    </location>
</feature>
<feature type="region of interest" description="Disordered" evidence="1">
    <location>
        <begin position="89"/>
        <end position="151"/>
    </location>
</feature>
<dbReference type="PANTHER" id="PTHR21207:SF6">
    <property type="entry name" value="PACRGB"/>
    <property type="match status" value="1"/>
</dbReference>
<dbReference type="AlphaFoldDB" id="X2C4Z0"/>
<dbReference type="GO" id="GO:0051879">
    <property type="term" value="F:Hsp90 protein binding"/>
    <property type="evidence" value="ECO:0007669"/>
    <property type="project" value="TreeGrafter"/>
</dbReference>
<dbReference type="Pfam" id="PF10274">
    <property type="entry name" value="ParcG"/>
    <property type="match status" value="1"/>
</dbReference>
<dbReference type="InterPro" id="IPR019399">
    <property type="entry name" value="Parkin_co-regulated_protein"/>
</dbReference>
<proteinExistence type="predicted"/>
<evidence type="ECO:0000256" key="1">
    <source>
        <dbReference type="SAM" id="MobiDB-lite"/>
    </source>
</evidence>
<accession>X2C4Z0</accession>
<dbReference type="EMBL" id="KC543636">
    <property type="protein sequence ID" value="AGG11648.1"/>
    <property type="molecule type" value="Genomic_DNA"/>
</dbReference>